<evidence type="ECO:0000313" key="3">
    <source>
        <dbReference type="Proteomes" id="UP001174909"/>
    </source>
</evidence>
<reference evidence="2" key="1">
    <citation type="submission" date="2023-03" db="EMBL/GenBank/DDBJ databases">
        <authorList>
            <person name="Steffen K."/>
            <person name="Cardenas P."/>
        </authorList>
    </citation>
    <scope>NUCLEOTIDE SEQUENCE</scope>
</reference>
<comment type="caution">
    <text evidence="2">The sequence shown here is derived from an EMBL/GenBank/DDBJ whole genome shotgun (WGS) entry which is preliminary data.</text>
</comment>
<dbReference type="Proteomes" id="UP001174909">
    <property type="component" value="Unassembled WGS sequence"/>
</dbReference>
<protein>
    <submittedName>
        <fullName evidence="2">Uncharacterized protein</fullName>
    </submittedName>
</protein>
<keyword evidence="3" id="KW-1185">Reference proteome</keyword>
<feature type="signal peptide" evidence="1">
    <location>
        <begin position="1"/>
        <end position="16"/>
    </location>
</feature>
<evidence type="ECO:0000256" key="1">
    <source>
        <dbReference type="SAM" id="SignalP"/>
    </source>
</evidence>
<gene>
    <name evidence="2" type="ORF">GBAR_LOCUS13542</name>
</gene>
<evidence type="ECO:0000313" key="2">
    <source>
        <dbReference type="EMBL" id="CAI8023124.1"/>
    </source>
</evidence>
<keyword evidence="1" id="KW-0732">Signal</keyword>
<feature type="chain" id="PRO_5041443885" evidence="1">
    <location>
        <begin position="17"/>
        <end position="355"/>
    </location>
</feature>
<accession>A0AA35WJY2</accession>
<organism evidence="2 3">
    <name type="scientific">Geodia barretti</name>
    <name type="common">Barrett's horny sponge</name>
    <dbReference type="NCBI Taxonomy" id="519541"/>
    <lineage>
        <taxon>Eukaryota</taxon>
        <taxon>Metazoa</taxon>
        <taxon>Porifera</taxon>
        <taxon>Demospongiae</taxon>
        <taxon>Heteroscleromorpha</taxon>
        <taxon>Tetractinellida</taxon>
        <taxon>Astrophorina</taxon>
        <taxon>Geodiidae</taxon>
        <taxon>Geodia</taxon>
    </lineage>
</organism>
<sequence length="355" mass="39509">MTSLVAVSVLFVFAFAEISSGCTETTLIELSPGGSFNVSLGKTMEFTCNTEYETPQWEVNEGSLPDTFSRRGFHILIYNGTRPETYMIRCTFRLRVDIEIIKIFSNMAVIITPMDSSGRRRRGVTPICEQASATFANDMEVSRIHIGSVPTGDNCKLLISISRCDDTGDGNEVIEVPATESSIIATFDSVEMFYDHDVTVEIDYECDFCGKINIYIPNMKPTDGKYVPSNFAGTIIEDLSNEYCDFNGFVINYSICVNSRGTNECFQHPCGNGKIYTSLCNSVAIDGPVTLQASGVENGTIVSIFCFDFDCHGRFSEVMVFNLQIFTEDDTRPQDLECKDVYSEGLNVLRMIHQT</sequence>
<name>A0AA35WJY2_GEOBA</name>
<dbReference type="AlphaFoldDB" id="A0AA35WJY2"/>
<proteinExistence type="predicted"/>
<dbReference type="EMBL" id="CASHTH010001996">
    <property type="protein sequence ID" value="CAI8023124.1"/>
    <property type="molecule type" value="Genomic_DNA"/>
</dbReference>